<organism evidence="1 2">
    <name type="scientific">Psychromicrobium silvestre</name>
    <dbReference type="NCBI Taxonomy" id="1645614"/>
    <lineage>
        <taxon>Bacteria</taxon>
        <taxon>Bacillati</taxon>
        <taxon>Actinomycetota</taxon>
        <taxon>Actinomycetes</taxon>
        <taxon>Micrococcales</taxon>
        <taxon>Micrococcaceae</taxon>
        <taxon>Psychromicrobium</taxon>
    </lineage>
</organism>
<dbReference type="RefSeq" id="WP_179388616.1">
    <property type="nucleotide sequence ID" value="NZ_JACBYQ010000001.1"/>
</dbReference>
<proteinExistence type="predicted"/>
<evidence type="ECO:0000313" key="1">
    <source>
        <dbReference type="EMBL" id="NYE94905.1"/>
    </source>
</evidence>
<dbReference type="Proteomes" id="UP000521748">
    <property type="component" value="Unassembled WGS sequence"/>
</dbReference>
<accession>A0A7Y9LSS4</accession>
<reference evidence="1 2" key="1">
    <citation type="submission" date="2020-07" db="EMBL/GenBank/DDBJ databases">
        <title>Sequencing the genomes of 1000 actinobacteria strains.</title>
        <authorList>
            <person name="Klenk H.-P."/>
        </authorList>
    </citation>
    <scope>NUCLEOTIDE SEQUENCE [LARGE SCALE GENOMIC DNA]</scope>
    <source>
        <strain evidence="1 2">DSM 102047</strain>
    </source>
</reference>
<name>A0A7Y9LSS4_9MICC</name>
<dbReference type="PANTHER" id="PTHR30528:SF0">
    <property type="entry name" value="CYTOPLASMIC PROTEIN"/>
    <property type="match status" value="1"/>
</dbReference>
<dbReference type="AlphaFoldDB" id="A0A7Y9LSS4"/>
<comment type="caution">
    <text evidence="1">The sequence shown here is derived from an EMBL/GenBank/DDBJ whole genome shotgun (WGS) entry which is preliminary data.</text>
</comment>
<dbReference type="Pfam" id="PF06224">
    <property type="entry name" value="AlkZ-like"/>
    <property type="match status" value="1"/>
</dbReference>
<keyword evidence="2" id="KW-1185">Reference proteome</keyword>
<protein>
    <recommendedName>
        <fullName evidence="3">Winged helix-turn-helix domain-containing protein</fullName>
    </recommendedName>
</protein>
<sequence length="407" mass="46047">MSARKTPAVMTLAQARRIAIAAQGLSKGKPATPVSSRTISKTFERLQLVQIDSVNVLSRSHYLPFFARLGNYDREALNRMSSTHPRKMVEYWAHEASFVRPEHFADLQPWQRRNWFGNHPLPSELEEELTPQILAVLESGRAMTARQVSRRLGHDAQAPKENWGWNWNAVKRVLENLFERGEISAAGRTEQFERRYTLTERIYRDVEFTPSEPEEGMYRLIDASARAHGIGTIRCFADYFRLPTKAATGAVAALEAEGALQKVQVRGWDAPLYLHQEAALPRVSRARALLSPFDSLVFERRRLLELFNFHYRIGIYTPAEKRTHGYYVLPFLLADRLVARVDLKADRAAGRLLVRTAFAEPEAPPETAVELAAELALMAEWLGLAEVVVEPVGDLAPALTAEVSRLH</sequence>
<dbReference type="EMBL" id="JACBYQ010000001">
    <property type="protein sequence ID" value="NYE94905.1"/>
    <property type="molecule type" value="Genomic_DNA"/>
</dbReference>
<evidence type="ECO:0000313" key="2">
    <source>
        <dbReference type="Proteomes" id="UP000521748"/>
    </source>
</evidence>
<gene>
    <name evidence="1" type="ORF">FHU41_001126</name>
</gene>
<dbReference type="InterPro" id="IPR009351">
    <property type="entry name" value="AlkZ-like"/>
</dbReference>
<evidence type="ECO:0008006" key="3">
    <source>
        <dbReference type="Google" id="ProtNLM"/>
    </source>
</evidence>
<dbReference type="PANTHER" id="PTHR30528">
    <property type="entry name" value="CYTOPLASMIC PROTEIN"/>
    <property type="match status" value="1"/>
</dbReference>